<dbReference type="PANTHER" id="PTHR24379:SF127">
    <property type="entry name" value="BLOODY FINGERS-RELATED"/>
    <property type="match status" value="1"/>
</dbReference>
<organism evidence="6 7">
    <name type="scientific">Phlebotomus papatasi</name>
    <name type="common">Sandfly</name>
    <dbReference type="NCBI Taxonomy" id="29031"/>
    <lineage>
        <taxon>Eukaryota</taxon>
        <taxon>Metazoa</taxon>
        <taxon>Ecdysozoa</taxon>
        <taxon>Arthropoda</taxon>
        <taxon>Hexapoda</taxon>
        <taxon>Insecta</taxon>
        <taxon>Pterygota</taxon>
        <taxon>Neoptera</taxon>
        <taxon>Endopterygota</taxon>
        <taxon>Diptera</taxon>
        <taxon>Nematocera</taxon>
        <taxon>Psychodoidea</taxon>
        <taxon>Psychodidae</taxon>
        <taxon>Phlebotomus</taxon>
        <taxon>Phlebotomus</taxon>
    </lineage>
</organism>
<feature type="domain" description="C2H2-type" evidence="5">
    <location>
        <begin position="79"/>
        <end position="107"/>
    </location>
</feature>
<evidence type="ECO:0000259" key="5">
    <source>
        <dbReference type="PROSITE" id="PS50157"/>
    </source>
</evidence>
<dbReference type="InterPro" id="IPR036236">
    <property type="entry name" value="Znf_C2H2_sf"/>
</dbReference>
<dbReference type="GO" id="GO:0000981">
    <property type="term" value="F:DNA-binding transcription factor activity, RNA polymerase II-specific"/>
    <property type="evidence" value="ECO:0007669"/>
    <property type="project" value="TreeGrafter"/>
</dbReference>
<evidence type="ECO:0000256" key="4">
    <source>
        <dbReference type="ARBA" id="ARBA00022833"/>
    </source>
</evidence>
<dbReference type="FunFam" id="3.30.160.60:FF:000624">
    <property type="entry name" value="zinc finger protein 697"/>
    <property type="match status" value="1"/>
</dbReference>
<dbReference type="VEuPathDB" id="VectorBase:PPAI001180"/>
<keyword evidence="3" id="KW-0863">Zinc-finger</keyword>
<feature type="domain" description="C2H2-type" evidence="5">
    <location>
        <begin position="47"/>
        <end position="74"/>
    </location>
</feature>
<evidence type="ECO:0000313" key="7">
    <source>
        <dbReference type="Proteomes" id="UP000092462"/>
    </source>
</evidence>
<accession>A0A1B0D1F7</accession>
<dbReference type="Pfam" id="PF00096">
    <property type="entry name" value="zf-C2H2"/>
    <property type="match status" value="4"/>
</dbReference>
<feature type="domain" description="C2H2-type" evidence="5">
    <location>
        <begin position="19"/>
        <end position="46"/>
    </location>
</feature>
<feature type="domain" description="C2H2-type" evidence="5">
    <location>
        <begin position="109"/>
        <end position="136"/>
    </location>
</feature>
<dbReference type="AlphaFoldDB" id="A0A1B0D1F7"/>
<evidence type="ECO:0000256" key="3">
    <source>
        <dbReference type="ARBA" id="ARBA00022771"/>
    </source>
</evidence>
<dbReference type="PANTHER" id="PTHR24379">
    <property type="entry name" value="KRAB AND ZINC FINGER DOMAIN-CONTAINING"/>
    <property type="match status" value="1"/>
</dbReference>
<dbReference type="VEuPathDB" id="VectorBase:PPAPM1_009776"/>
<proteinExistence type="predicted"/>
<dbReference type="EnsemblMetazoa" id="PPAI001180-RA">
    <property type="protein sequence ID" value="PPAI001180-PA"/>
    <property type="gene ID" value="PPAI001180"/>
</dbReference>
<name>A0A1B0D1F7_PHLPP</name>
<dbReference type="EMBL" id="AJVK01021965">
    <property type="status" value="NOT_ANNOTATED_CDS"/>
    <property type="molecule type" value="Genomic_DNA"/>
</dbReference>
<dbReference type="GO" id="GO:0005634">
    <property type="term" value="C:nucleus"/>
    <property type="evidence" value="ECO:0007669"/>
    <property type="project" value="TreeGrafter"/>
</dbReference>
<dbReference type="SMART" id="SM00355">
    <property type="entry name" value="ZnF_C2H2"/>
    <property type="match status" value="4"/>
</dbReference>
<dbReference type="Gene3D" id="3.30.160.60">
    <property type="entry name" value="Classic Zinc Finger"/>
    <property type="match status" value="4"/>
</dbReference>
<dbReference type="InterPro" id="IPR013087">
    <property type="entry name" value="Znf_C2H2_type"/>
</dbReference>
<reference evidence="6" key="1">
    <citation type="submission" date="2022-08" db="UniProtKB">
        <authorList>
            <consortium name="EnsemblMetazoa"/>
        </authorList>
    </citation>
    <scope>IDENTIFICATION</scope>
    <source>
        <strain evidence="6">Israel</strain>
    </source>
</reference>
<dbReference type="GO" id="GO:0008270">
    <property type="term" value="F:zinc ion binding"/>
    <property type="evidence" value="ECO:0007669"/>
    <property type="project" value="UniProtKB-KW"/>
</dbReference>
<keyword evidence="1" id="KW-0479">Metal-binding</keyword>
<dbReference type="GO" id="GO:0000977">
    <property type="term" value="F:RNA polymerase II transcription regulatory region sequence-specific DNA binding"/>
    <property type="evidence" value="ECO:0007669"/>
    <property type="project" value="TreeGrafter"/>
</dbReference>
<dbReference type="FunFam" id="3.30.160.60:FF:000446">
    <property type="entry name" value="Zinc finger protein"/>
    <property type="match status" value="1"/>
</dbReference>
<evidence type="ECO:0000313" key="6">
    <source>
        <dbReference type="EnsemblMetazoa" id="PPAI001180-PA"/>
    </source>
</evidence>
<keyword evidence="7" id="KW-1185">Reference proteome</keyword>
<keyword evidence="4" id="KW-0862">Zinc</keyword>
<sequence>MYLHHKTNHPEQPKPLSPFQCDVCGTFALRLTALRRHMKTHTGETPFTCSVCQKGFRTRPQLVEHQRKHIPKSERDDKYKCEVCQKKFAFRQSLKKHNLLQHTDNRKFYPCTICGGKFISETSLQKHRATHDGKAPRAHKCEEYLMLNPKPKKQKE</sequence>
<protein>
    <recommendedName>
        <fullName evidence="5">C2H2-type domain-containing protein</fullName>
    </recommendedName>
</protein>
<dbReference type="PROSITE" id="PS00028">
    <property type="entry name" value="ZINC_FINGER_C2H2_1"/>
    <property type="match status" value="3"/>
</dbReference>
<keyword evidence="2" id="KW-0677">Repeat</keyword>
<dbReference type="PROSITE" id="PS50157">
    <property type="entry name" value="ZINC_FINGER_C2H2_2"/>
    <property type="match status" value="4"/>
</dbReference>
<evidence type="ECO:0000256" key="2">
    <source>
        <dbReference type="ARBA" id="ARBA00022737"/>
    </source>
</evidence>
<dbReference type="Proteomes" id="UP000092462">
    <property type="component" value="Unassembled WGS sequence"/>
</dbReference>
<evidence type="ECO:0000256" key="1">
    <source>
        <dbReference type="ARBA" id="ARBA00022723"/>
    </source>
</evidence>
<dbReference type="SUPFAM" id="SSF57667">
    <property type="entry name" value="beta-beta-alpha zinc fingers"/>
    <property type="match status" value="2"/>
</dbReference>